<reference evidence="3 4" key="1">
    <citation type="submission" date="2018-08" db="EMBL/GenBank/DDBJ databases">
        <title>A genome reference for cultivated species of the human gut microbiota.</title>
        <authorList>
            <person name="Zou Y."/>
            <person name="Xue W."/>
            <person name="Luo G."/>
        </authorList>
    </citation>
    <scope>NUCLEOTIDE SEQUENCE [LARGE SCALE GENOMIC DNA]</scope>
    <source>
        <strain evidence="3 4">AF42-9</strain>
    </source>
</reference>
<gene>
    <name evidence="3" type="ORF">DW060_04230</name>
</gene>
<evidence type="ECO:0000313" key="3">
    <source>
        <dbReference type="EMBL" id="RHK51605.1"/>
    </source>
</evidence>
<evidence type="ECO:0000259" key="2">
    <source>
        <dbReference type="Pfam" id="PF01648"/>
    </source>
</evidence>
<dbReference type="GO" id="GO:0000287">
    <property type="term" value="F:magnesium ion binding"/>
    <property type="evidence" value="ECO:0007669"/>
    <property type="project" value="InterPro"/>
</dbReference>
<dbReference type="Proteomes" id="UP000286598">
    <property type="component" value="Unassembled WGS sequence"/>
</dbReference>
<proteinExistence type="predicted"/>
<dbReference type="OrthoDB" id="1190494at2"/>
<dbReference type="InterPro" id="IPR037143">
    <property type="entry name" value="4-PPantetheinyl_Trfase_dom_sf"/>
</dbReference>
<dbReference type="AlphaFoldDB" id="A0A415GP44"/>
<dbReference type="EMBL" id="QRNO01000014">
    <property type="protein sequence ID" value="RHK51605.1"/>
    <property type="molecule type" value="Genomic_DNA"/>
</dbReference>
<dbReference type="Gene3D" id="3.90.470.20">
    <property type="entry name" value="4'-phosphopantetheinyl transferase domain"/>
    <property type="match status" value="1"/>
</dbReference>
<keyword evidence="1" id="KW-0808">Transferase</keyword>
<dbReference type="RefSeq" id="WP_118354918.1">
    <property type="nucleotide sequence ID" value="NZ_DBFVST010000005.1"/>
</dbReference>
<evidence type="ECO:0000313" key="4">
    <source>
        <dbReference type="Proteomes" id="UP000286598"/>
    </source>
</evidence>
<keyword evidence="4" id="KW-1185">Reference proteome</keyword>
<accession>A0A415GP44</accession>
<name>A0A415GP44_9BACT</name>
<evidence type="ECO:0000256" key="1">
    <source>
        <dbReference type="ARBA" id="ARBA00022679"/>
    </source>
</evidence>
<sequence length="221" mass="25420">MPLVFIKNIDNDTRLGLWKIADELHTDEVCPQVVCNELKQKCTRRQTETVAVYALLHAITGRTDLVIGHNADGKPTIDGYNISISHTIGYASIIISKRKNVAVDIEYRNNRVFRIVDKFLTKQEQDMLKELIKTSNPSSPQTNIASQTDCYDTQTALLLCWCAKETLYKYFSEEKLMFNEIQTKLKTISSEGSFENFNLKRGTLKDIMYMQNEKFVLTYTL</sequence>
<dbReference type="InterPro" id="IPR008278">
    <property type="entry name" value="4-PPantetheinyl_Trfase_dom"/>
</dbReference>
<feature type="domain" description="4'-phosphopantetheinyl transferase" evidence="2">
    <location>
        <begin position="101"/>
        <end position="202"/>
    </location>
</feature>
<dbReference type="SUPFAM" id="SSF56214">
    <property type="entry name" value="4'-phosphopantetheinyl transferase"/>
    <property type="match status" value="1"/>
</dbReference>
<organism evidence="3 4">
    <name type="scientific">Leyella stercorea</name>
    <dbReference type="NCBI Taxonomy" id="363265"/>
    <lineage>
        <taxon>Bacteria</taxon>
        <taxon>Pseudomonadati</taxon>
        <taxon>Bacteroidota</taxon>
        <taxon>Bacteroidia</taxon>
        <taxon>Bacteroidales</taxon>
        <taxon>Prevotellaceae</taxon>
        <taxon>Leyella</taxon>
    </lineage>
</organism>
<dbReference type="GO" id="GO:0008897">
    <property type="term" value="F:holo-[acyl-carrier-protein] synthase activity"/>
    <property type="evidence" value="ECO:0007669"/>
    <property type="project" value="InterPro"/>
</dbReference>
<dbReference type="Pfam" id="PF01648">
    <property type="entry name" value="ACPS"/>
    <property type="match status" value="1"/>
</dbReference>
<protein>
    <submittedName>
        <fullName evidence="3">Siderophore biosynthesis protein</fullName>
    </submittedName>
</protein>
<comment type="caution">
    <text evidence="3">The sequence shown here is derived from an EMBL/GenBank/DDBJ whole genome shotgun (WGS) entry which is preliminary data.</text>
</comment>